<organism evidence="2 3">
    <name type="scientific">Sinomonas terrae</name>
    <dbReference type="NCBI Taxonomy" id="2908838"/>
    <lineage>
        <taxon>Bacteria</taxon>
        <taxon>Bacillati</taxon>
        <taxon>Actinomycetota</taxon>
        <taxon>Actinomycetes</taxon>
        <taxon>Micrococcales</taxon>
        <taxon>Micrococcaceae</taxon>
        <taxon>Sinomonas</taxon>
    </lineage>
</organism>
<feature type="region of interest" description="Disordered" evidence="1">
    <location>
        <begin position="48"/>
        <end position="78"/>
    </location>
</feature>
<evidence type="ECO:0000313" key="3">
    <source>
        <dbReference type="Proteomes" id="UP001202922"/>
    </source>
</evidence>
<dbReference type="Proteomes" id="UP001202922">
    <property type="component" value="Unassembled WGS sequence"/>
</dbReference>
<name>A0ABS9TZL4_9MICC</name>
<accession>A0ABS9TZL4</accession>
<gene>
    <name evidence="2" type="ORF">L0M17_07765</name>
</gene>
<evidence type="ECO:0000256" key="1">
    <source>
        <dbReference type="SAM" id="MobiDB-lite"/>
    </source>
</evidence>
<dbReference type="EMBL" id="JAKZBV010000001">
    <property type="protein sequence ID" value="MCH6469881.1"/>
    <property type="molecule type" value="Genomic_DNA"/>
</dbReference>
<comment type="caution">
    <text evidence="2">The sequence shown here is derived from an EMBL/GenBank/DDBJ whole genome shotgun (WGS) entry which is preliminary data.</text>
</comment>
<proteinExistence type="predicted"/>
<reference evidence="2 3" key="1">
    <citation type="submission" date="2022-03" db="EMBL/GenBank/DDBJ databases">
        <title>Sinomonas sp. isolated from a soil.</title>
        <authorList>
            <person name="Han J."/>
            <person name="Kim D.-U."/>
        </authorList>
    </citation>
    <scope>NUCLEOTIDE SEQUENCE [LARGE SCALE GENOMIC DNA]</scope>
    <source>
        <strain evidence="2 3">5-5</strain>
    </source>
</reference>
<dbReference type="RefSeq" id="WP_241053353.1">
    <property type="nucleotide sequence ID" value="NZ_JAKZBV010000001.1"/>
</dbReference>
<keyword evidence="3" id="KW-1185">Reference proteome</keyword>
<evidence type="ECO:0000313" key="2">
    <source>
        <dbReference type="EMBL" id="MCH6469881.1"/>
    </source>
</evidence>
<protein>
    <submittedName>
        <fullName evidence="2">Uncharacterized protein</fullName>
    </submittedName>
</protein>
<sequence length="116" mass="12113">MNTRAAQVILVAAALLIDVVQPAFNGANLLALAMVAVVGYLELRLKASPAAESQDVSARRGRRGGLRVTARSQTSETPCRWTGCPLPRCPGCSRLSPSGGPGAARTGLPARMCPMR</sequence>